<evidence type="ECO:0000256" key="6">
    <source>
        <dbReference type="ARBA" id="ARBA00022833"/>
    </source>
</evidence>
<feature type="compositionally biased region" description="Basic and acidic residues" evidence="12">
    <location>
        <begin position="585"/>
        <end position="596"/>
    </location>
</feature>
<evidence type="ECO:0000313" key="14">
    <source>
        <dbReference type="Ensembl" id="ENSTNIP00000005516.1"/>
    </source>
</evidence>
<evidence type="ECO:0000256" key="11">
    <source>
        <dbReference type="PROSITE-ProRule" id="PRU00042"/>
    </source>
</evidence>
<evidence type="ECO:0000256" key="7">
    <source>
        <dbReference type="ARBA" id="ARBA00023015"/>
    </source>
</evidence>
<evidence type="ECO:0000256" key="9">
    <source>
        <dbReference type="ARBA" id="ARBA00023163"/>
    </source>
</evidence>
<feature type="compositionally biased region" description="Polar residues" evidence="12">
    <location>
        <begin position="1040"/>
        <end position="1066"/>
    </location>
</feature>
<keyword evidence="8" id="KW-0238">DNA-binding</keyword>
<evidence type="ECO:0000256" key="5">
    <source>
        <dbReference type="ARBA" id="ARBA00022771"/>
    </source>
</evidence>
<keyword evidence="5 11" id="KW-0863">Zinc-finger</keyword>
<dbReference type="FunFam" id="3.30.160.60:FF:000075">
    <property type="entry name" value="Putative zinc finger protein 536"/>
    <property type="match status" value="2"/>
</dbReference>
<dbReference type="GO" id="GO:0005634">
    <property type="term" value="C:nucleus"/>
    <property type="evidence" value="ECO:0007669"/>
    <property type="project" value="UniProtKB-SubCell"/>
</dbReference>
<feature type="domain" description="C2H2-type" evidence="13">
    <location>
        <begin position="164"/>
        <end position="186"/>
    </location>
</feature>
<organism evidence="14 15">
    <name type="scientific">Tetraodon nigroviridis</name>
    <name type="common">Spotted green pufferfish</name>
    <name type="synonym">Chelonodon nigroviridis</name>
    <dbReference type="NCBI Taxonomy" id="99883"/>
    <lineage>
        <taxon>Eukaryota</taxon>
        <taxon>Metazoa</taxon>
        <taxon>Chordata</taxon>
        <taxon>Craniata</taxon>
        <taxon>Vertebrata</taxon>
        <taxon>Euteleostomi</taxon>
        <taxon>Actinopterygii</taxon>
        <taxon>Neopterygii</taxon>
        <taxon>Teleostei</taxon>
        <taxon>Neoteleostei</taxon>
        <taxon>Acanthomorphata</taxon>
        <taxon>Eupercaria</taxon>
        <taxon>Tetraodontiformes</taxon>
        <taxon>Tetradontoidea</taxon>
        <taxon>Tetraodontidae</taxon>
        <taxon>Tetraodon</taxon>
    </lineage>
</organism>
<dbReference type="SMART" id="SM00355">
    <property type="entry name" value="ZnF_C2H2"/>
    <property type="match status" value="10"/>
</dbReference>
<feature type="compositionally biased region" description="Basic and acidic residues" evidence="12">
    <location>
        <begin position="813"/>
        <end position="822"/>
    </location>
</feature>
<name>H3CB94_TETNG</name>
<dbReference type="FunFam" id="3.30.160.60:FF:000625">
    <property type="entry name" value="Zinc finger protein 536"/>
    <property type="match status" value="1"/>
</dbReference>
<dbReference type="InParanoid" id="H3CB94"/>
<dbReference type="GO" id="GO:0035176">
    <property type="term" value="P:social behavior"/>
    <property type="evidence" value="ECO:0007669"/>
    <property type="project" value="Ensembl"/>
</dbReference>
<feature type="region of interest" description="Disordered" evidence="12">
    <location>
        <begin position="1131"/>
        <end position="1192"/>
    </location>
</feature>
<dbReference type="Pfam" id="PF13909">
    <property type="entry name" value="zf-H2C2_5"/>
    <property type="match status" value="1"/>
</dbReference>
<feature type="domain" description="C2H2-type" evidence="13">
    <location>
        <begin position="747"/>
        <end position="774"/>
    </location>
</feature>
<reference evidence="14" key="2">
    <citation type="submission" date="2025-08" db="UniProtKB">
        <authorList>
            <consortium name="Ensembl"/>
        </authorList>
    </citation>
    <scope>IDENTIFICATION</scope>
</reference>
<evidence type="ECO:0000259" key="13">
    <source>
        <dbReference type="PROSITE" id="PS50157"/>
    </source>
</evidence>
<dbReference type="InterPro" id="IPR036236">
    <property type="entry name" value="Znf_C2H2_sf"/>
</dbReference>
<dbReference type="SUPFAM" id="SSF57667">
    <property type="entry name" value="beta-beta-alpha zinc fingers"/>
    <property type="match status" value="4"/>
</dbReference>
<dbReference type="OMA" id="EKMTQGH"/>
<feature type="region of interest" description="Disordered" evidence="12">
    <location>
        <begin position="215"/>
        <end position="282"/>
    </location>
</feature>
<feature type="domain" description="C2H2-type" evidence="13">
    <location>
        <begin position="775"/>
        <end position="802"/>
    </location>
</feature>
<evidence type="ECO:0000256" key="12">
    <source>
        <dbReference type="SAM" id="MobiDB-lite"/>
    </source>
</evidence>
<dbReference type="GO" id="GO:0000978">
    <property type="term" value="F:RNA polymerase II cis-regulatory region sequence-specific DNA binding"/>
    <property type="evidence" value="ECO:0007669"/>
    <property type="project" value="TreeGrafter"/>
</dbReference>
<evidence type="ECO:0000256" key="3">
    <source>
        <dbReference type="ARBA" id="ARBA00022723"/>
    </source>
</evidence>
<dbReference type="FunFam" id="3.30.160.60:FF:000615">
    <property type="entry name" value="Zinc finger protein 536"/>
    <property type="match status" value="1"/>
</dbReference>
<feature type="region of interest" description="Disordered" evidence="12">
    <location>
        <begin position="863"/>
        <end position="898"/>
    </location>
</feature>
<feature type="compositionally biased region" description="Basic and acidic residues" evidence="12">
    <location>
        <begin position="1070"/>
        <end position="1089"/>
    </location>
</feature>
<dbReference type="Proteomes" id="UP000007303">
    <property type="component" value="Unassembled WGS sequence"/>
</dbReference>
<feature type="domain" description="C2H2-type" evidence="13">
    <location>
        <begin position="388"/>
        <end position="415"/>
    </location>
</feature>
<keyword evidence="7" id="KW-0805">Transcription regulation</keyword>
<dbReference type="GO" id="GO:0021549">
    <property type="term" value="P:cerebellum development"/>
    <property type="evidence" value="ECO:0007669"/>
    <property type="project" value="Ensembl"/>
</dbReference>
<keyword evidence="15" id="KW-1185">Reference proteome</keyword>
<dbReference type="HOGENOM" id="CLU_008125_0_0_1"/>
<feature type="domain" description="C2H2-type" evidence="13">
    <location>
        <begin position="136"/>
        <end position="163"/>
    </location>
</feature>
<feature type="compositionally biased region" description="Polar residues" evidence="12">
    <location>
        <begin position="221"/>
        <end position="242"/>
    </location>
</feature>
<comment type="similarity">
    <text evidence="2">Belongs to the krueppel C2H2-type zinc-finger protein family.</text>
</comment>
<feature type="region of interest" description="Disordered" evidence="12">
    <location>
        <begin position="941"/>
        <end position="995"/>
    </location>
</feature>
<keyword evidence="6" id="KW-0862">Zinc</keyword>
<reference evidence="14" key="3">
    <citation type="submission" date="2025-09" db="UniProtKB">
        <authorList>
            <consortium name="Ensembl"/>
        </authorList>
    </citation>
    <scope>IDENTIFICATION</scope>
</reference>
<feature type="domain" description="C2H2-type" evidence="13">
    <location>
        <begin position="360"/>
        <end position="387"/>
    </location>
</feature>
<dbReference type="Pfam" id="PF16606">
    <property type="entry name" value="zf-C2H2_assoc"/>
    <property type="match status" value="1"/>
</dbReference>
<dbReference type="Gene3D" id="3.30.160.60">
    <property type="entry name" value="Classic Zinc Finger"/>
    <property type="match status" value="8"/>
</dbReference>
<dbReference type="PROSITE" id="PS50157">
    <property type="entry name" value="ZINC_FINGER_C2H2_2"/>
    <property type="match status" value="8"/>
</dbReference>
<dbReference type="Ensembl" id="ENSTNIT00000005663.1">
    <property type="protein sequence ID" value="ENSTNIP00000005516.1"/>
    <property type="gene ID" value="ENSTNIG00000002948.1"/>
</dbReference>
<dbReference type="STRING" id="99883.ENSTNIP00000005516"/>
<feature type="compositionally biased region" description="Basic and acidic residues" evidence="12">
    <location>
        <begin position="952"/>
        <end position="961"/>
    </location>
</feature>
<feature type="domain" description="C2H2-type" evidence="13">
    <location>
        <begin position="288"/>
        <end position="316"/>
    </location>
</feature>
<dbReference type="PANTHER" id="PTHR45925:SF2">
    <property type="entry name" value="ZINC FINGER PROTEIN 536"/>
    <property type="match status" value="1"/>
</dbReference>
<dbReference type="GO" id="GO:0008270">
    <property type="term" value="F:zinc ion binding"/>
    <property type="evidence" value="ECO:0007669"/>
    <property type="project" value="UniProtKB-KW"/>
</dbReference>
<feature type="compositionally biased region" description="Polar residues" evidence="12">
    <location>
        <begin position="1182"/>
        <end position="1192"/>
    </location>
</feature>
<dbReference type="PANTHER" id="PTHR45925">
    <property type="entry name" value="ZINC FINGER PROTEIN"/>
    <property type="match status" value="1"/>
</dbReference>
<dbReference type="PROSITE" id="PS00028">
    <property type="entry name" value="ZINC_FINGER_C2H2_1"/>
    <property type="match status" value="6"/>
</dbReference>
<feature type="compositionally biased region" description="Basic and acidic residues" evidence="12">
    <location>
        <begin position="968"/>
        <end position="977"/>
    </location>
</feature>
<feature type="region of interest" description="Disordered" evidence="12">
    <location>
        <begin position="585"/>
        <end position="606"/>
    </location>
</feature>
<feature type="domain" description="C2H2-type" evidence="13">
    <location>
        <begin position="623"/>
        <end position="650"/>
    </location>
</feature>
<keyword evidence="10" id="KW-0539">Nucleus</keyword>
<dbReference type="GO" id="GO:0000981">
    <property type="term" value="F:DNA-binding transcription factor activity, RNA polymerase II-specific"/>
    <property type="evidence" value="ECO:0007669"/>
    <property type="project" value="TreeGrafter"/>
</dbReference>
<feature type="compositionally biased region" description="Basic and acidic residues" evidence="12">
    <location>
        <begin position="867"/>
        <end position="877"/>
    </location>
</feature>
<feature type="compositionally biased region" description="Polar residues" evidence="12">
    <location>
        <begin position="1136"/>
        <end position="1147"/>
    </location>
</feature>
<proteinExistence type="inferred from homology"/>
<comment type="subcellular location">
    <subcellularLocation>
        <location evidence="1">Nucleus</location>
    </subcellularLocation>
</comment>
<feature type="compositionally biased region" description="Polar residues" evidence="12">
    <location>
        <begin position="262"/>
        <end position="282"/>
    </location>
</feature>
<evidence type="ECO:0000256" key="10">
    <source>
        <dbReference type="ARBA" id="ARBA00023242"/>
    </source>
</evidence>
<dbReference type="InterPro" id="IPR013087">
    <property type="entry name" value="Znf_C2H2_type"/>
</dbReference>
<keyword evidence="9" id="KW-0804">Transcription</keyword>
<keyword evidence="4" id="KW-0677">Repeat</keyword>
<reference evidence="15" key="1">
    <citation type="journal article" date="2004" name="Nature">
        <title>Genome duplication in the teleost fish Tetraodon nigroviridis reveals the early vertebrate proto-karyotype.</title>
        <authorList>
            <person name="Jaillon O."/>
            <person name="Aury J.-M."/>
            <person name="Brunet F."/>
            <person name="Petit J.-L."/>
            <person name="Stange-Thomann N."/>
            <person name="Mauceli E."/>
            <person name="Bouneau L."/>
            <person name="Fischer C."/>
            <person name="Ozouf-Costaz C."/>
            <person name="Bernot A."/>
            <person name="Nicaud S."/>
            <person name="Jaffe D."/>
            <person name="Fisher S."/>
            <person name="Lutfalla G."/>
            <person name="Dossat C."/>
            <person name="Segurens B."/>
            <person name="Dasilva C."/>
            <person name="Salanoubat M."/>
            <person name="Levy M."/>
            <person name="Boudet N."/>
            <person name="Castellano S."/>
            <person name="Anthouard V."/>
            <person name="Jubin C."/>
            <person name="Castelli V."/>
            <person name="Katinka M."/>
            <person name="Vacherie B."/>
            <person name="Biemont C."/>
            <person name="Skalli Z."/>
            <person name="Cattolico L."/>
            <person name="Poulain J."/>
            <person name="De Berardinis V."/>
            <person name="Cruaud C."/>
            <person name="Duprat S."/>
            <person name="Brottier P."/>
            <person name="Coutanceau J.-P."/>
            <person name="Gouzy J."/>
            <person name="Parra G."/>
            <person name="Lardier G."/>
            <person name="Chapple C."/>
            <person name="McKernan K.J."/>
            <person name="McEwan P."/>
            <person name="Bosak S."/>
            <person name="Kellis M."/>
            <person name="Volff J.-N."/>
            <person name="Guigo R."/>
            <person name="Zody M.C."/>
            <person name="Mesirov J."/>
            <person name="Lindblad-Toh K."/>
            <person name="Birren B."/>
            <person name="Nusbaum C."/>
            <person name="Kahn D."/>
            <person name="Robinson-Rechavi M."/>
            <person name="Laudet V."/>
            <person name="Schachter V."/>
            <person name="Quetier F."/>
            <person name="Saurin W."/>
            <person name="Scarpelli C."/>
            <person name="Wincker P."/>
            <person name="Lander E.S."/>
            <person name="Weissenbach J."/>
            <person name="Roest Crollius H."/>
        </authorList>
    </citation>
    <scope>NUCLEOTIDE SEQUENCE [LARGE SCALE GENOMIC DNA]</scope>
</reference>
<sequence>MEDSSLCLGVSSAVPTADAHLSSAVLNGRYPISQKLHQLTAQLGHAFPELHRPQQIPEEKAATPLDEKSHHAALASQSISSQMALLANPLNRDLDASALGGLNGRVDLQQFLNGQNLGIMSKMNDIEDDARKNRKYPCPLCGKRFRFNSILSLHMRTHTGEKPFKCPYCDHRAAQKGNLKIHLRTHKLGSLGKGRGRVREENRLLHELEERAILRDKQMRGSGTLQTAQTPHLGLNSNSNAHHPQMGSACGILPPSGHVTPDTISQPSSSPKPTGTQDEQSLNQTSGFRCTFCKGKFKKREELDRHIRILHKPYKCTLCEFAASQEEELISHVEKAHITAETTTGQGTAGFGDVQMASEFRCDVCGQVFSQAWFLKGHMRKHKDSFEHCCQICGRRFKEPWFLKNHMKVHLNKLAIKSKPQQSTEQDMAAVNSMSNLAQEAHANLYSRYISSLQGGFLSPDKQSLTEQHQMLAKAGIAMKEKEMLGKLLGPMAGSMSHGLGENEKRSLLGCLSLLPPLKSSCMERLQAAAKVAEEWWWFFGFPFPEKQEYSMIASSDSSKQKALQGSKAASGTILSLKEDGRGFEGHRDVMSHHSGAEAPGAIAGLGSPNLDYNISGMKEKPSECPDCGRIFKTYHQLIVHSRIHGKDRRSFEDAFQQQVLDERRGSASDPESQSISRSTTPGSSNVTEESGAGGGHSQTGSVQDDSPHPSSPSSGSRSWEDVTKVSGTIPPSVPQHRERNLGSSPKDCPYCGKSFRTSHHLKVHLRIHTGEKPYRCPHCDYAGTQSASLKYHLERHHRERQNGSTSSGHTPASDHKEDHGKIAPSGIFARPDVLRSVFKSMPPNIDFRGAPLLPPQWASAAMLSPHDQERGDRRFDSGASAESMKTPEGSSSLVSTATDSFSDLSRAYQSMMGNGVHFQGSLQAFMDSFVLSSMKKDLRDNQSAGQLPAHGYHDNGEPKAKRAVTADQERDDKTEYEPLDLSVSVRPESASGSLPGSSVTIHDNVAWHGCLFCSFSTDSVELMALHLQANHLGKAPPQRSDTGNQPLGEASYTTSMMHSSNTKSTGVVLDKDGDRDGEKSKEGWKNHMDPPYNPFKSEFYQRFGGLYDGSANQIVQRYTVSDDEVVKTGLHSENESPSATPKTHLNQSDEEDEEAGIDDNEKKRDDHGQTETNKEEISVSEHLQNHPSQIQDDCSVSLRSGLGLTASSTTMKSISLVPQSKSQAALLEKQWQKGLGLLPHGGPPGLLKAEPHNHLEQQMNMLSVLRGYSNDNLPAFNGLGGGTATGATKRPEASGEC</sequence>
<feature type="region of interest" description="Disordered" evidence="12">
    <location>
        <begin position="1035"/>
        <end position="1093"/>
    </location>
</feature>
<dbReference type="GeneTree" id="ENSGT00940000156397"/>
<feature type="compositionally biased region" description="Polar residues" evidence="12">
    <location>
        <begin position="670"/>
        <end position="689"/>
    </location>
</feature>
<feature type="region of interest" description="Disordered" evidence="12">
    <location>
        <begin position="662"/>
        <end position="747"/>
    </location>
</feature>
<feature type="compositionally biased region" description="Polar residues" evidence="12">
    <location>
        <begin position="889"/>
        <end position="898"/>
    </location>
</feature>
<evidence type="ECO:0000256" key="2">
    <source>
        <dbReference type="ARBA" id="ARBA00006991"/>
    </source>
</evidence>
<protein>
    <submittedName>
        <fullName evidence="14">Zinc finger protein 536</fullName>
    </submittedName>
</protein>
<accession>H3CB94</accession>
<evidence type="ECO:0000256" key="4">
    <source>
        <dbReference type="ARBA" id="ARBA00022737"/>
    </source>
</evidence>
<feature type="compositionally biased region" description="Acidic residues" evidence="12">
    <location>
        <begin position="1149"/>
        <end position="1159"/>
    </location>
</feature>
<feature type="compositionally biased region" description="Basic and acidic residues" evidence="12">
    <location>
        <begin position="1160"/>
        <end position="1180"/>
    </location>
</feature>
<keyword evidence="3" id="KW-0479">Metal-binding</keyword>
<dbReference type="GO" id="GO:0001662">
    <property type="term" value="P:behavioral fear response"/>
    <property type="evidence" value="ECO:0007669"/>
    <property type="project" value="Ensembl"/>
</dbReference>
<dbReference type="InterPro" id="IPR051967">
    <property type="entry name" value="Krueppel_C2H2-ZF"/>
</dbReference>
<dbReference type="Pfam" id="PF00096">
    <property type="entry name" value="zf-C2H2"/>
    <property type="match status" value="4"/>
</dbReference>
<evidence type="ECO:0000256" key="8">
    <source>
        <dbReference type="ARBA" id="ARBA00023125"/>
    </source>
</evidence>
<evidence type="ECO:0000256" key="1">
    <source>
        <dbReference type="ARBA" id="ARBA00004123"/>
    </source>
</evidence>
<evidence type="ECO:0000313" key="15">
    <source>
        <dbReference type="Proteomes" id="UP000007303"/>
    </source>
</evidence>
<feature type="region of interest" description="Disordered" evidence="12">
    <location>
        <begin position="796"/>
        <end position="825"/>
    </location>
</feature>